<proteinExistence type="predicted"/>
<reference evidence="1" key="2">
    <citation type="journal article" date="2015" name="Data Brief">
        <title>Shoot transcriptome of the giant reed, Arundo donax.</title>
        <authorList>
            <person name="Barrero R.A."/>
            <person name="Guerrero F.D."/>
            <person name="Moolhuijzen P."/>
            <person name="Goolsby J.A."/>
            <person name="Tidwell J."/>
            <person name="Bellgard S.E."/>
            <person name="Bellgard M.I."/>
        </authorList>
    </citation>
    <scope>NUCLEOTIDE SEQUENCE</scope>
    <source>
        <tissue evidence="1">Shoot tissue taken approximately 20 cm above the soil surface</tissue>
    </source>
</reference>
<name>A0A0A9C7F1_ARUDO</name>
<dbReference type="AlphaFoldDB" id="A0A0A9C7F1"/>
<dbReference type="EMBL" id="GBRH01226409">
    <property type="protein sequence ID" value="JAD71486.1"/>
    <property type="molecule type" value="Transcribed_RNA"/>
</dbReference>
<evidence type="ECO:0000313" key="1">
    <source>
        <dbReference type="EMBL" id="JAD71486.1"/>
    </source>
</evidence>
<organism evidence="1">
    <name type="scientific">Arundo donax</name>
    <name type="common">Giant reed</name>
    <name type="synonym">Donax arundinaceus</name>
    <dbReference type="NCBI Taxonomy" id="35708"/>
    <lineage>
        <taxon>Eukaryota</taxon>
        <taxon>Viridiplantae</taxon>
        <taxon>Streptophyta</taxon>
        <taxon>Embryophyta</taxon>
        <taxon>Tracheophyta</taxon>
        <taxon>Spermatophyta</taxon>
        <taxon>Magnoliopsida</taxon>
        <taxon>Liliopsida</taxon>
        <taxon>Poales</taxon>
        <taxon>Poaceae</taxon>
        <taxon>PACMAD clade</taxon>
        <taxon>Arundinoideae</taxon>
        <taxon>Arundineae</taxon>
        <taxon>Arundo</taxon>
    </lineage>
</organism>
<accession>A0A0A9C7F1</accession>
<protein>
    <submittedName>
        <fullName evidence="1">Uncharacterized protein</fullName>
    </submittedName>
</protein>
<reference evidence="1" key="1">
    <citation type="submission" date="2014-09" db="EMBL/GenBank/DDBJ databases">
        <authorList>
            <person name="Magalhaes I.L.F."/>
            <person name="Oliveira U."/>
            <person name="Santos F.R."/>
            <person name="Vidigal T.H.D.A."/>
            <person name="Brescovit A.D."/>
            <person name="Santos A.J."/>
        </authorList>
    </citation>
    <scope>NUCLEOTIDE SEQUENCE</scope>
    <source>
        <tissue evidence="1">Shoot tissue taken approximately 20 cm above the soil surface</tissue>
    </source>
</reference>
<sequence length="59" mass="6938">MLVFYRISMHVRTRVEAENELIIFLENFKIFISFYPDCSLKIVSQGKLNTILELRTAVS</sequence>